<sequence length="222" mass="25609">MDNVRRVYTRCPMCRYVFRAPRVGTYVTVGREPDLCPKFPGRQSDGARLIQSGVTMCPACSFAAREDFDGLDLSPIERHDLEERLKDDGLLRVFRTSPPRWLAFHAAEVCGQERALPARDLGDLCLRASWVCRKEKEQPFESTFQLRTVRYFLRALEEEGLRGRELSVTTYLVGELNRRLGNHREALNWYVNAERTIEGDESLAWLDRLITQQSKLAREQAA</sequence>
<dbReference type="AlphaFoldDB" id="A0A6J4QYG8"/>
<protein>
    <recommendedName>
        <fullName evidence="2">DUF2225 domain-containing protein</fullName>
    </recommendedName>
</protein>
<gene>
    <name evidence="1" type="ORF">AVDCRST_MAG28-2933</name>
</gene>
<organism evidence="1">
    <name type="scientific">uncultured Rubrobacteraceae bacterium</name>
    <dbReference type="NCBI Taxonomy" id="349277"/>
    <lineage>
        <taxon>Bacteria</taxon>
        <taxon>Bacillati</taxon>
        <taxon>Actinomycetota</taxon>
        <taxon>Rubrobacteria</taxon>
        <taxon>Rubrobacterales</taxon>
        <taxon>Rubrobacteraceae</taxon>
        <taxon>environmental samples</taxon>
    </lineage>
</organism>
<dbReference type="Pfam" id="PF09986">
    <property type="entry name" value="DUF2225"/>
    <property type="match status" value="1"/>
</dbReference>
<name>A0A6J4QYG8_9ACTN</name>
<evidence type="ECO:0008006" key="2">
    <source>
        <dbReference type="Google" id="ProtNLM"/>
    </source>
</evidence>
<dbReference type="EMBL" id="CADCVE010000065">
    <property type="protein sequence ID" value="CAA9458722.1"/>
    <property type="molecule type" value="Genomic_DNA"/>
</dbReference>
<evidence type="ECO:0000313" key="1">
    <source>
        <dbReference type="EMBL" id="CAA9458722.1"/>
    </source>
</evidence>
<reference evidence="1" key="1">
    <citation type="submission" date="2020-02" db="EMBL/GenBank/DDBJ databases">
        <authorList>
            <person name="Meier V. D."/>
        </authorList>
    </citation>
    <scope>NUCLEOTIDE SEQUENCE</scope>
    <source>
        <strain evidence="1">AVDCRST_MAG28</strain>
    </source>
</reference>
<dbReference type="InterPro" id="IPR018708">
    <property type="entry name" value="DUF2225"/>
</dbReference>
<proteinExistence type="predicted"/>
<accession>A0A6J4QYG8</accession>